<name>A0A1G6US18_PEPNI</name>
<keyword evidence="2" id="KW-1283">Bacterial microcompartment</keyword>
<evidence type="ECO:0000259" key="5">
    <source>
        <dbReference type="PROSITE" id="PS51930"/>
    </source>
</evidence>
<comment type="subcellular location">
    <subcellularLocation>
        <location evidence="1">Bacterial microcompartment</location>
    </subcellularLocation>
</comment>
<organism evidence="6 7">
    <name type="scientific">Peptococcus niger</name>
    <dbReference type="NCBI Taxonomy" id="2741"/>
    <lineage>
        <taxon>Bacteria</taxon>
        <taxon>Bacillati</taxon>
        <taxon>Bacillota</taxon>
        <taxon>Clostridia</taxon>
        <taxon>Eubacteriales</taxon>
        <taxon>Peptococcaceae</taxon>
        <taxon>Peptococcus</taxon>
    </lineage>
</organism>
<proteinExistence type="inferred from homology"/>
<dbReference type="SUPFAM" id="SSF143414">
    <property type="entry name" value="CcmK-like"/>
    <property type="match status" value="1"/>
</dbReference>
<dbReference type="EMBL" id="FNAF01000003">
    <property type="protein sequence ID" value="SDD44093.1"/>
    <property type="molecule type" value="Genomic_DNA"/>
</dbReference>
<protein>
    <submittedName>
        <fullName evidence="6">Carboxysome shell and ethanolamine utilization microcompartment protein CcmL/EutN</fullName>
    </submittedName>
</protein>
<dbReference type="Proteomes" id="UP000198995">
    <property type="component" value="Unassembled WGS sequence"/>
</dbReference>
<dbReference type="STRING" id="2741.SAMN04489866_103130"/>
<comment type="similarity">
    <text evidence="3">Belongs to the bacterial microcompartments protein family.</text>
</comment>
<dbReference type="Gene3D" id="3.30.70.1710">
    <property type="match status" value="1"/>
</dbReference>
<dbReference type="InterPro" id="IPR000249">
    <property type="entry name" value="BMC_dom"/>
</dbReference>
<dbReference type="InterPro" id="IPR037233">
    <property type="entry name" value="CcmK-like_sf"/>
</dbReference>
<evidence type="ECO:0000256" key="4">
    <source>
        <dbReference type="SAM" id="MobiDB-lite"/>
    </source>
</evidence>
<keyword evidence="7" id="KW-1185">Reference proteome</keyword>
<evidence type="ECO:0000256" key="2">
    <source>
        <dbReference type="ARBA" id="ARBA00024446"/>
    </source>
</evidence>
<evidence type="ECO:0000313" key="6">
    <source>
        <dbReference type="EMBL" id="SDD44093.1"/>
    </source>
</evidence>
<dbReference type="CDD" id="cd07045">
    <property type="entry name" value="BMC_CcmK_like"/>
    <property type="match status" value="1"/>
</dbReference>
<dbReference type="PROSITE" id="PS51930">
    <property type="entry name" value="BMC_2"/>
    <property type="match status" value="1"/>
</dbReference>
<dbReference type="InterPro" id="IPR044872">
    <property type="entry name" value="CcmK/CsoS1_BMC"/>
</dbReference>
<dbReference type="GO" id="GO:0031469">
    <property type="term" value="C:bacterial microcompartment"/>
    <property type="evidence" value="ECO:0007669"/>
    <property type="project" value="UniProtKB-SubCell"/>
</dbReference>
<dbReference type="SMART" id="SM00877">
    <property type="entry name" value="BMC"/>
    <property type="match status" value="1"/>
</dbReference>
<dbReference type="AlphaFoldDB" id="A0A1G6US18"/>
<reference evidence="6 7" key="1">
    <citation type="submission" date="2016-10" db="EMBL/GenBank/DDBJ databases">
        <authorList>
            <person name="de Groot N.N."/>
        </authorList>
    </citation>
    <scope>NUCLEOTIDE SEQUENCE [LARGE SCALE GENOMIC DNA]</scope>
    <source>
        <strain evidence="6 7">DSM 20475</strain>
    </source>
</reference>
<sequence length="180" mass="19916">MKEAIGMIETRGVLATVEALDVMLKTANVSTVEKIRVGGGLTCIIIRGEVAAVSTSVEAAEAAVKRLGDSLVGRHVIPRPDDQLEILFDDLPDPPSTETVDKMPEKTPEISDTDLEKDISDTSIEPQNTTKGIDIKQLNQMRVIDLRNLARQYEDFPIQGRDISNANKKTLLAYFKEYFQ</sequence>
<evidence type="ECO:0000256" key="1">
    <source>
        <dbReference type="ARBA" id="ARBA00024322"/>
    </source>
</evidence>
<dbReference type="RefSeq" id="WP_159427974.1">
    <property type="nucleotide sequence ID" value="NZ_FNAF01000003.1"/>
</dbReference>
<evidence type="ECO:0000256" key="3">
    <source>
        <dbReference type="PROSITE-ProRule" id="PRU01278"/>
    </source>
</evidence>
<dbReference type="InterPro" id="IPR050575">
    <property type="entry name" value="BMC_shell"/>
</dbReference>
<dbReference type="OrthoDB" id="9812608at2"/>
<dbReference type="Pfam" id="PF00936">
    <property type="entry name" value="BMC"/>
    <property type="match status" value="1"/>
</dbReference>
<dbReference type="PANTHER" id="PTHR33941">
    <property type="entry name" value="PROPANEDIOL UTILIZATION PROTEIN PDUA"/>
    <property type="match status" value="1"/>
</dbReference>
<feature type="region of interest" description="Disordered" evidence="4">
    <location>
        <begin position="93"/>
        <end position="113"/>
    </location>
</feature>
<evidence type="ECO:0000313" key="7">
    <source>
        <dbReference type="Proteomes" id="UP000198995"/>
    </source>
</evidence>
<dbReference type="PANTHER" id="PTHR33941:SF11">
    <property type="entry name" value="BACTERIAL MICROCOMPARTMENT SHELL PROTEIN PDUJ"/>
    <property type="match status" value="1"/>
</dbReference>
<gene>
    <name evidence="6" type="ORF">SAMN04489866_103130</name>
</gene>
<feature type="compositionally biased region" description="Basic and acidic residues" evidence="4">
    <location>
        <begin position="99"/>
        <end position="113"/>
    </location>
</feature>
<feature type="domain" description="BMC" evidence="5">
    <location>
        <begin position="4"/>
        <end position="89"/>
    </location>
</feature>
<accession>A0A1G6US18</accession>